<evidence type="ECO:0000313" key="6">
    <source>
        <dbReference type="Proteomes" id="UP001059272"/>
    </source>
</evidence>
<feature type="binding site" evidence="2">
    <location>
        <position position="92"/>
    </location>
    <ligand>
        <name>glutathione</name>
        <dbReference type="ChEBI" id="CHEBI:57925"/>
    </ligand>
</feature>
<dbReference type="InterPro" id="IPR010987">
    <property type="entry name" value="Glutathione-S-Trfase_C-like"/>
</dbReference>
<dbReference type="SUPFAM" id="SSF52833">
    <property type="entry name" value="Thioredoxin-like"/>
    <property type="match status" value="1"/>
</dbReference>
<reference evidence="5" key="1">
    <citation type="submission" date="2021-12" db="EMBL/GenBank/DDBJ databases">
        <title>Genome sequence of novel Pectobacterium sp. causing blackleg.</title>
        <authorList>
            <person name="Wang J."/>
        </authorList>
    </citation>
    <scope>NUCLEOTIDE SEQUENCE</scope>
    <source>
        <strain evidence="5">BY21311</strain>
    </source>
</reference>
<dbReference type="PANTHER" id="PTHR32419:SF6">
    <property type="entry name" value="GLUTATHIONE S-TRANSFERASE OMEGA-LIKE 1-RELATED"/>
    <property type="match status" value="1"/>
</dbReference>
<dbReference type="Pfam" id="PF13410">
    <property type="entry name" value="GST_C_2"/>
    <property type="match status" value="1"/>
</dbReference>
<evidence type="ECO:0000256" key="1">
    <source>
        <dbReference type="PIRSR" id="PIRSR015753-1"/>
    </source>
</evidence>
<gene>
    <name evidence="5" type="ORF">LW347_01210</name>
</gene>
<dbReference type="SFLD" id="SFLDG01206">
    <property type="entry name" value="Xi.1"/>
    <property type="match status" value="1"/>
</dbReference>
<dbReference type="GO" id="GO:0004364">
    <property type="term" value="F:glutathione transferase activity"/>
    <property type="evidence" value="ECO:0007669"/>
    <property type="project" value="InterPro"/>
</dbReference>
<feature type="site" description="Lowers pKa of active site Cys" evidence="3">
    <location>
        <position position="248"/>
    </location>
</feature>
<proteinExistence type="predicted"/>
<feature type="site" description="Lowers pKa of active site Cys" evidence="3">
    <location>
        <position position="291"/>
    </location>
</feature>
<dbReference type="CDD" id="cd03190">
    <property type="entry name" value="GST_C_Omega_like"/>
    <property type="match status" value="1"/>
</dbReference>
<evidence type="ECO:0000256" key="3">
    <source>
        <dbReference type="PIRSR" id="PIRSR015753-3"/>
    </source>
</evidence>
<feature type="active site" description="Proton donor/acceptor" evidence="1">
    <location>
        <position position="190"/>
    </location>
</feature>
<dbReference type="InterPro" id="IPR016639">
    <property type="entry name" value="GST_Omega/GSH"/>
</dbReference>
<sequence>MSTTVAEVGRIATSEEAHEIAQNGAFVRQKNRFTTPFGNQPGDLPVERDRYRLLWSPVCPWAHRAVIVRSLLGLEDVISLGTANAVRTEQGWEFSLDEGGVDPVLGIRYLPEIYAKSDANYTGRATVPTVVDVKQGIVVNNDYFKLTNYLETAFKPFHKPNAPDLYPESLRADIDALNDVIFNDINNGVYKAGFAHSQAAYENAWDTLFLRLDELETRLGSQRYLFGNQITDSDIRLYVTLARFDVAYYSVFRANRNRLIDFPNLWAYARDLYQTPGFGDTTDFEAIKRGYHLGDISFNPYQILAKGPDVSIWHTPHHRA</sequence>
<accession>A0AAE9NPM4</accession>
<dbReference type="PANTHER" id="PTHR32419">
    <property type="entry name" value="GLUTATHIONYL-HYDROQUINONE REDUCTASE"/>
    <property type="match status" value="1"/>
</dbReference>
<dbReference type="KEGG" id="ppoo:LW347_01210"/>
<organism evidence="5 6">
    <name type="scientific">Pectobacterium polonicum</name>
    <dbReference type="NCBI Taxonomy" id="2485124"/>
    <lineage>
        <taxon>Bacteria</taxon>
        <taxon>Pseudomonadati</taxon>
        <taxon>Pseudomonadota</taxon>
        <taxon>Gammaproteobacteria</taxon>
        <taxon>Enterobacterales</taxon>
        <taxon>Pectobacteriaceae</taxon>
        <taxon>Pectobacterium</taxon>
    </lineage>
</organism>
<feature type="binding site" evidence="2">
    <location>
        <begin position="124"/>
        <end position="127"/>
    </location>
    <ligand>
        <name>glutathione</name>
        <dbReference type="ChEBI" id="CHEBI:57925"/>
    </ligand>
</feature>
<dbReference type="InterPro" id="IPR047047">
    <property type="entry name" value="GST_Omega-like_C"/>
</dbReference>
<dbReference type="GO" id="GO:0005737">
    <property type="term" value="C:cytoplasm"/>
    <property type="evidence" value="ECO:0007669"/>
    <property type="project" value="TreeGrafter"/>
</dbReference>
<feature type="domain" description="GST C-terminal" evidence="4">
    <location>
        <begin position="167"/>
        <end position="291"/>
    </location>
</feature>
<dbReference type="InterPro" id="IPR004045">
    <property type="entry name" value="Glutathione_S-Trfase_N"/>
</dbReference>
<dbReference type="RefSeq" id="WP_258883764.1">
    <property type="nucleotide sequence ID" value="NZ_CP090065.1"/>
</dbReference>
<dbReference type="PROSITE" id="PS50405">
    <property type="entry name" value="GST_CTER"/>
    <property type="match status" value="1"/>
</dbReference>
<dbReference type="InterPro" id="IPR036282">
    <property type="entry name" value="Glutathione-S-Trfase_C_sf"/>
</dbReference>
<dbReference type="SFLD" id="SFLDG01148">
    <property type="entry name" value="Xi_(cytGST)"/>
    <property type="match status" value="1"/>
</dbReference>
<evidence type="ECO:0000313" key="5">
    <source>
        <dbReference type="EMBL" id="UVO08654.1"/>
    </source>
</evidence>
<feature type="active site" description="Nucleophile" evidence="1">
    <location>
        <position position="59"/>
    </location>
</feature>
<dbReference type="InterPro" id="IPR036249">
    <property type="entry name" value="Thioredoxin-like_sf"/>
</dbReference>
<dbReference type="AlphaFoldDB" id="A0AAE9NPM4"/>
<name>A0AAE9NPM4_9GAMM</name>
<evidence type="ECO:0000256" key="2">
    <source>
        <dbReference type="PIRSR" id="PIRSR015753-2"/>
    </source>
</evidence>
<evidence type="ECO:0000259" key="4">
    <source>
        <dbReference type="PROSITE" id="PS50405"/>
    </source>
</evidence>
<dbReference type="InterPro" id="IPR040079">
    <property type="entry name" value="Glutathione_S-Trfase"/>
</dbReference>
<dbReference type="Pfam" id="PF13409">
    <property type="entry name" value="GST_N_2"/>
    <property type="match status" value="1"/>
</dbReference>
<dbReference type="Gene3D" id="3.40.30.10">
    <property type="entry name" value="Glutaredoxin"/>
    <property type="match status" value="1"/>
</dbReference>
<dbReference type="SFLD" id="SFLDS00019">
    <property type="entry name" value="Glutathione_Transferase_(cytos"/>
    <property type="match status" value="1"/>
</dbReference>
<dbReference type="EMBL" id="CP090065">
    <property type="protein sequence ID" value="UVO08654.1"/>
    <property type="molecule type" value="Genomic_DNA"/>
</dbReference>
<dbReference type="SUPFAM" id="SSF47616">
    <property type="entry name" value="GST C-terminal domain-like"/>
    <property type="match status" value="1"/>
</dbReference>
<protein>
    <submittedName>
        <fullName evidence="5">Glutathione S-transferase C-terminal domain-containing protein</fullName>
    </submittedName>
</protein>
<dbReference type="Proteomes" id="UP001059272">
    <property type="component" value="Chromosome"/>
</dbReference>
<dbReference type="Gene3D" id="1.20.1050.10">
    <property type="match status" value="1"/>
</dbReference>
<dbReference type="PIRSF" id="PIRSF015753">
    <property type="entry name" value="GST"/>
    <property type="match status" value="1"/>
</dbReference>